<feature type="domain" description="Bacterial Ig" evidence="4">
    <location>
        <begin position="556"/>
        <end position="625"/>
    </location>
</feature>
<dbReference type="RefSeq" id="WP_322809034.1">
    <property type="nucleotide sequence ID" value="NZ_JAVBVO010000003.1"/>
</dbReference>
<feature type="chain" id="PRO_5043432282" evidence="2">
    <location>
        <begin position="41"/>
        <end position="1305"/>
    </location>
</feature>
<dbReference type="EMBL" id="JAVBVO010000003">
    <property type="protein sequence ID" value="MDZ5759076.1"/>
    <property type="molecule type" value="Genomic_DNA"/>
</dbReference>
<dbReference type="Pfam" id="PF16403">
    <property type="entry name" value="Bact_surface_Ig-like"/>
    <property type="match status" value="1"/>
</dbReference>
<dbReference type="InterPro" id="IPR013783">
    <property type="entry name" value="Ig-like_fold"/>
</dbReference>
<dbReference type="Proteomes" id="UP001290462">
    <property type="component" value="Unassembled WGS sequence"/>
</dbReference>
<evidence type="ECO:0000313" key="5">
    <source>
        <dbReference type="EMBL" id="MDZ5759076.1"/>
    </source>
</evidence>
<evidence type="ECO:0000259" key="3">
    <source>
        <dbReference type="Pfam" id="PF16403"/>
    </source>
</evidence>
<organism evidence="5 6">
    <name type="scientific">Carnobacterium maltaromaticum</name>
    <name type="common">Carnobacterium piscicola</name>
    <dbReference type="NCBI Taxonomy" id="2751"/>
    <lineage>
        <taxon>Bacteria</taxon>
        <taxon>Bacillati</taxon>
        <taxon>Bacillota</taxon>
        <taxon>Bacilli</taxon>
        <taxon>Lactobacillales</taxon>
        <taxon>Carnobacteriaceae</taxon>
        <taxon>Carnobacterium</taxon>
    </lineage>
</organism>
<evidence type="ECO:0000256" key="2">
    <source>
        <dbReference type="SAM" id="SignalP"/>
    </source>
</evidence>
<keyword evidence="2" id="KW-0732">Signal</keyword>
<name>A0AAW9K2X1_CARML</name>
<protein>
    <submittedName>
        <fullName evidence="5">DUF5011 domain-containing protein</fullName>
    </submittedName>
</protein>
<feature type="compositionally biased region" description="Basic and acidic residues" evidence="1">
    <location>
        <begin position="79"/>
        <end position="104"/>
    </location>
</feature>
<feature type="region of interest" description="Disordered" evidence="1">
    <location>
        <begin position="73"/>
        <end position="114"/>
    </location>
</feature>
<evidence type="ECO:0000313" key="6">
    <source>
        <dbReference type="Proteomes" id="UP001290462"/>
    </source>
</evidence>
<evidence type="ECO:0000259" key="4">
    <source>
        <dbReference type="Pfam" id="PF17936"/>
    </source>
</evidence>
<evidence type="ECO:0000256" key="1">
    <source>
        <dbReference type="SAM" id="MobiDB-lite"/>
    </source>
</evidence>
<dbReference type="InterPro" id="IPR041498">
    <property type="entry name" value="Big_6"/>
</dbReference>
<feature type="domain" description="Pesticidal crystal protein Cry22Aa Ig-like" evidence="3">
    <location>
        <begin position="474"/>
        <end position="540"/>
    </location>
</feature>
<accession>A0AAW9K2X1</accession>
<sequence length="1305" mass="138422">MKNKELAQLKMNAKSLKKVMVVSTLTLMLASSSIPSIAYAVETEETVDSSVSAELEGEQAPTLTEGIPVISTEEVESEIPEKEAETATKEESQVAPEAESKATSEETSNTRANTPSVLANERIEEVSTETELTDALLGNVSKIKLLKSISVTKVIYIDKNITIDLNDNLLNVGSQYLYVRAESVRFENGRINGTKAGAGTISSGVTKKNQEIIFNNILFSGTNITNYVTNSYDYIFEGKNEIRSQVNVMKNVLVKKNATLTVVGGGIKFPNTTESGDLILEDNAIVDISTEIPSTNPAYIPVSWARNIDIGENASFTASGKYIIFNSAVPPNGAIIPLNINAKKGSIFNVNSNSKDAKAAVFSKGNYNFTFDHLQHLNMGGSVAQPIFGAGSIGNITIKDSELNVWSIKDSATNGKPNSTWDIKDRFEISNFRDGYRLIYCNNPVVEKEFSQLRDYKRISNGAVTGKPTFAGIQNKIVVQVGTEFNPLNGITATDKIDGDLTDKIVFTVEDGKNIDTSKPGNYTIQYTVKNSNGNEAQAVTELIVEEKKIVQTTISDLDTTSTTVSGLGEPNGLIEVKANQQVIATGTVGSDGKYTIQMPKQSTGVKVTTIVKANNQTSEASTIVKNGEIAKTTISNIDNATTFVSGTGEPNGAITLSANGTILASGKVDSAGKYSFTIAKQAVGVTVLAKVTLNGKESEVSTIVTKASEKVVAPVIHDYYITDINAKGTIGGSAKQVAIYVNGVKKRTAAVTNGSFTIYTGDLGLTVAGQSFQIAGLFDGVEGPKTTKIVEARNQLIAPTINDYYTTDANVSGTITGSAKQVAIFIDGVQKRTAAVNNGKYVIYTGDLGLTTLGKKFQVAGIDGIMVGPKTEATVKSKQQLVAPTINEYYTTNVNASGTIGGAAKQVAIFIDGVQKRTAAVKNGKYIIYTGDLGLTTAGKTFEIAGIDGSAIGPKTKMIVKQKEQLVVPKINDYYTTDVNASGTITGSVEKVAIFVDGVQKRTAAVNGGKYVIYTGDLGLTTAGKTFEIAGIAGSAIGPKTKMIVKQKVQLVVPKINDYYTTDVNASGTITGSVEKVAIFVDGVQKRTAAVNGGKYVIYTGDLGLTTAGKKFQIAGISGLTVGPKAEMTVKQKVQLAAPQINPYYTTDTTASGTISGDVEKVAIFVDGVEKRKTTVVDGKYTIYSGDLGLTTTGKVFEIAGVLGLTIGPKTKMVVQQKSQLAPPQINSYYTTDTFVSGTVTGEAERVAIFVDGIQKRTTTVLGGKYTIYSGDLGLTTAGKTFEIAGIKDSIVGMKAKMTVLEKL</sequence>
<feature type="signal peptide" evidence="2">
    <location>
        <begin position="1"/>
        <end position="40"/>
    </location>
</feature>
<feature type="domain" description="Bacterial Ig" evidence="4">
    <location>
        <begin position="634"/>
        <end position="704"/>
    </location>
</feature>
<dbReference type="Gene3D" id="2.60.40.10">
    <property type="entry name" value="Immunoglobulins"/>
    <property type="match status" value="2"/>
</dbReference>
<dbReference type="Pfam" id="PF17936">
    <property type="entry name" value="Big_6"/>
    <property type="match status" value="2"/>
</dbReference>
<reference evidence="5" key="1">
    <citation type="submission" date="2023-08" db="EMBL/GenBank/DDBJ databases">
        <title>Genomic characterization of piscicolin 126 produced by Carnobacterium maltaromaticum CM22 strain isolated from salmon (Salmo salar).</title>
        <authorList>
            <person name="Gonzalez-Gragera E."/>
            <person name="Garcia-Lopez J.D."/>
            <person name="Teso-Perez C."/>
            <person name="Gimenez-Hernandez I."/>
            <person name="Peralta-Sanchez J.M."/>
            <person name="Valdivia E."/>
            <person name="Montalban-Lopez M."/>
            <person name="Martin-Platero A.M."/>
            <person name="Banos A."/>
            <person name="Martinez-Bueno M."/>
        </authorList>
    </citation>
    <scope>NUCLEOTIDE SEQUENCE</scope>
    <source>
        <strain evidence="5">CM22</strain>
    </source>
</reference>
<comment type="caution">
    <text evidence="5">The sequence shown here is derived from an EMBL/GenBank/DDBJ whole genome shotgun (WGS) entry which is preliminary data.</text>
</comment>
<proteinExistence type="predicted"/>
<gene>
    <name evidence="5" type="ORF">RAK27_10440</name>
</gene>
<dbReference type="InterPro" id="IPR032179">
    <property type="entry name" value="Cry22Aa_Ig-like"/>
</dbReference>